<evidence type="ECO:0000256" key="1">
    <source>
        <dbReference type="ARBA" id="ARBA00004370"/>
    </source>
</evidence>
<dbReference type="RefSeq" id="WP_208415791.1">
    <property type="nucleotide sequence ID" value="NZ_JAAOYM010000001.1"/>
</dbReference>
<feature type="compositionally biased region" description="Acidic residues" evidence="3">
    <location>
        <begin position="32"/>
        <end position="41"/>
    </location>
</feature>
<reference evidence="5 6" key="1">
    <citation type="submission" date="2020-03" db="EMBL/GenBank/DDBJ databases">
        <title>Sequencing the genomes of 1000 actinobacteria strains.</title>
        <authorList>
            <person name="Klenk H.-P."/>
        </authorList>
    </citation>
    <scope>NUCLEOTIDE SEQUENCE [LARGE SCALE GENOMIC DNA]</scope>
    <source>
        <strain evidence="5 6">DSM 45685</strain>
    </source>
</reference>
<sequence length="225" mass="23997">MSSDEQRRTRANEAADAEETAEATDTGADQVTDAEPEVEGASEERAGRSSAGPPKWLVAASAAFAVAAFVVAAVFGVMWWVASGSDDAEIAGAREDVVRAAGNAVTALTELDYENPDAYFERQKTLATDELRKMIEQSEKSYRDAIAKAKTKVVSTVQDVAVEELNVHEGKASALATVNLDVTQGDKQSAKALRLELQLTRVDENGEQVWKLANMGEVPVVGPGQ</sequence>
<accession>A0A7X5UU16</accession>
<proteinExistence type="predicted"/>
<dbReference type="PANTHER" id="PTHR37042:SF4">
    <property type="entry name" value="OUTER MEMBRANE PROTEIN RV1973"/>
    <property type="match status" value="1"/>
</dbReference>
<dbReference type="PANTHER" id="PTHR37042">
    <property type="entry name" value="OUTER MEMBRANE PROTEIN RV1973"/>
    <property type="match status" value="1"/>
</dbReference>
<evidence type="ECO:0000313" key="5">
    <source>
        <dbReference type="EMBL" id="NIJ14237.1"/>
    </source>
</evidence>
<comment type="subcellular location">
    <subcellularLocation>
        <location evidence="1">Membrane</location>
    </subcellularLocation>
</comment>
<feature type="compositionally biased region" description="Basic and acidic residues" evidence="3">
    <location>
        <begin position="1"/>
        <end position="13"/>
    </location>
</feature>
<evidence type="ECO:0000256" key="3">
    <source>
        <dbReference type="SAM" id="MobiDB-lite"/>
    </source>
</evidence>
<comment type="caution">
    <text evidence="5">The sequence shown here is derived from an EMBL/GenBank/DDBJ whole genome shotgun (WGS) entry which is preliminary data.</text>
</comment>
<name>A0A7X5UU16_9PSEU</name>
<keyword evidence="2 4" id="KW-0472">Membrane</keyword>
<feature type="transmembrane region" description="Helical" evidence="4">
    <location>
        <begin position="56"/>
        <end position="81"/>
    </location>
</feature>
<feature type="region of interest" description="Disordered" evidence="3">
    <location>
        <begin position="1"/>
        <end position="52"/>
    </location>
</feature>
<evidence type="ECO:0000256" key="4">
    <source>
        <dbReference type="SAM" id="Phobius"/>
    </source>
</evidence>
<evidence type="ECO:0000313" key="6">
    <source>
        <dbReference type="Proteomes" id="UP000545493"/>
    </source>
</evidence>
<organism evidence="5 6">
    <name type="scientific">Saccharomonospora amisosensis</name>
    <dbReference type="NCBI Taxonomy" id="1128677"/>
    <lineage>
        <taxon>Bacteria</taxon>
        <taxon>Bacillati</taxon>
        <taxon>Actinomycetota</taxon>
        <taxon>Actinomycetes</taxon>
        <taxon>Pseudonocardiales</taxon>
        <taxon>Pseudonocardiaceae</taxon>
        <taxon>Saccharomonospora</taxon>
    </lineage>
</organism>
<keyword evidence="6" id="KW-1185">Reference proteome</keyword>
<protein>
    <submittedName>
        <fullName evidence="5">Mce-associated membrane protein</fullName>
    </submittedName>
</protein>
<dbReference type="GO" id="GO:0016020">
    <property type="term" value="C:membrane"/>
    <property type="evidence" value="ECO:0007669"/>
    <property type="project" value="UniProtKB-SubCell"/>
</dbReference>
<keyword evidence="4" id="KW-1133">Transmembrane helix</keyword>
<dbReference type="AlphaFoldDB" id="A0A7X5UU16"/>
<dbReference type="Proteomes" id="UP000545493">
    <property type="component" value="Unassembled WGS sequence"/>
</dbReference>
<gene>
    <name evidence="5" type="ORF">FHU38_004581</name>
</gene>
<dbReference type="EMBL" id="JAAOYM010000001">
    <property type="protein sequence ID" value="NIJ14237.1"/>
    <property type="molecule type" value="Genomic_DNA"/>
</dbReference>
<evidence type="ECO:0000256" key="2">
    <source>
        <dbReference type="ARBA" id="ARBA00023136"/>
    </source>
</evidence>
<keyword evidence="4" id="KW-0812">Transmembrane</keyword>